<dbReference type="EMBL" id="CCCS020000004">
    <property type="protein sequence ID" value="CDQ08915.1"/>
    <property type="molecule type" value="Genomic_DNA"/>
</dbReference>
<name>A0A060UKA7_9PROT</name>
<feature type="region of interest" description="Disordered" evidence="1">
    <location>
        <begin position="186"/>
        <end position="205"/>
    </location>
</feature>
<evidence type="ECO:0000256" key="1">
    <source>
        <dbReference type="SAM" id="MobiDB-lite"/>
    </source>
</evidence>
<sequence length="421" mass="46502">MHRFKFHSAPHTRYHNMHCTTPAYNIAENGFYNTRAVSMAGKPYVIPMAIVGAMQAVLNAASDVPMRARLVLAQLVSCAKTRNLAEPVFPSVATLAKRVECSESTIHRHLKALVDAGYIERKPQGHKKRGGLAVVHTMLKHRVAAIVGLPYNPYGCSQRLLFDNKSSAARQQSAVAGVQYPEDRQESYSIKSPAPTTLRRPSNPVPHDKFVAVQQVGAHASIPEDLVFLLDKGAHVFQVCRWMARAREAAWKLSDLVQLRKEKILNAENPVGYLVSVLKAAERGEKITQYKAWGNVGSGEEDRAAANARKYLLDQETAMKRYGDTLVEWSSPGGPRWIKTGKDQCNGVVFMADPRADTAARATQTMSVVALDNYVHDGSAKVVHEYRQSYGEDRSKGLGLLQRSIRMLKGAGDVKKSQTTV</sequence>
<dbReference type="GO" id="GO:0006355">
    <property type="term" value="P:regulation of DNA-templated transcription"/>
    <property type="evidence" value="ECO:0007669"/>
    <property type="project" value="UniProtKB-ARBA"/>
</dbReference>
<dbReference type="InterPro" id="IPR011991">
    <property type="entry name" value="ArsR-like_HTH"/>
</dbReference>
<dbReference type="CDD" id="cd00090">
    <property type="entry name" value="HTH_ARSR"/>
    <property type="match status" value="1"/>
</dbReference>
<reference evidence="2" key="1">
    <citation type="submission" date="2014-03" db="EMBL/GenBank/DDBJ databases">
        <authorList>
            <person name="Genoscope - CEA"/>
        </authorList>
    </citation>
    <scope>NUCLEOTIDE SEQUENCE [LARGE SCALE GENOMIC DNA]</scope>
    <source>
        <strain evidence="2">CF27</strain>
    </source>
</reference>
<comment type="caution">
    <text evidence="2">The sequence shown here is derived from an EMBL/GenBank/DDBJ whole genome shotgun (WGS) entry which is preliminary data.</text>
</comment>
<reference evidence="2" key="2">
    <citation type="submission" date="2014-07" db="EMBL/GenBank/DDBJ databases">
        <title>Initial genome analysis of the psychrotolerant acidophile Acidithiobacillus ferrivorans CF27: insights into iron and sulfur oxidation pathways and into biofilm formation.</title>
        <authorList>
            <person name="Talla E."/>
            <person name="Hedrich S."/>
            <person name="Mangenot S."/>
            <person name="Ji B."/>
            <person name="Johnson D.B."/>
            <person name="Barbe V."/>
            <person name="Bonnefoy V."/>
        </authorList>
    </citation>
    <scope>NUCLEOTIDE SEQUENCE [LARGE SCALE GENOMIC DNA]</scope>
    <source>
        <strain evidence="2">CF27</strain>
    </source>
</reference>
<dbReference type="InterPro" id="IPR036390">
    <property type="entry name" value="WH_DNA-bd_sf"/>
</dbReference>
<keyword evidence="2" id="KW-0238">DNA-binding</keyword>
<gene>
    <name evidence="2" type="ORF">AFERRI_120023</name>
</gene>
<dbReference type="AlphaFoldDB" id="A0A060UKA7"/>
<organism evidence="2">
    <name type="scientific">Acidithiobacillus ferrivorans</name>
    <dbReference type="NCBI Taxonomy" id="160808"/>
    <lineage>
        <taxon>Bacteria</taxon>
        <taxon>Pseudomonadati</taxon>
        <taxon>Pseudomonadota</taxon>
        <taxon>Acidithiobacillia</taxon>
        <taxon>Acidithiobacillales</taxon>
        <taxon>Acidithiobacillaceae</taxon>
        <taxon>Acidithiobacillus</taxon>
    </lineage>
</organism>
<accession>A0A060UKA7</accession>
<dbReference type="Pfam" id="PF13730">
    <property type="entry name" value="HTH_36"/>
    <property type="match status" value="1"/>
</dbReference>
<dbReference type="SUPFAM" id="SSF46785">
    <property type="entry name" value="Winged helix' DNA-binding domain"/>
    <property type="match status" value="1"/>
</dbReference>
<protein>
    <submittedName>
        <fullName evidence="2">LexA DNA-binding domain protein</fullName>
    </submittedName>
</protein>
<evidence type="ECO:0000313" key="2">
    <source>
        <dbReference type="EMBL" id="CDQ08915.1"/>
    </source>
</evidence>
<dbReference type="GO" id="GO:0003677">
    <property type="term" value="F:DNA binding"/>
    <property type="evidence" value="ECO:0007669"/>
    <property type="project" value="UniProtKB-KW"/>
</dbReference>
<proteinExistence type="predicted"/>
<dbReference type="InterPro" id="IPR036388">
    <property type="entry name" value="WH-like_DNA-bd_sf"/>
</dbReference>
<dbReference type="Gene3D" id="1.10.10.10">
    <property type="entry name" value="Winged helix-like DNA-binding domain superfamily/Winged helix DNA-binding domain"/>
    <property type="match status" value="1"/>
</dbReference>